<sequence length="757" mass="84307">LPHFLIEPEEAYIVKNKPVNLYCKASPATQIYFKCNSEWVHQKDHVVDERVDETSGLIVREVSIEISRQQVEELFGPEDYWCQCVAWSSAGTTKSRKAYVRIAYLRKTFEQEPLGKEVSLEQEVLLQCRPPEGIPVAEVEWLKNEDVIDPVEDRNFYITIDHNLIIKQARLSDTANYTCVAKNIVAKRKSTTATVIVYVNGGWSTWTEWSVCNSRCGRGFQKRTRTCTNPAPLNGGAFCEGQSVQKIACTTLCPVDGKWTSWSKWSTCGTECTHWRRRECMAPAPKNGGKDCEGLVLQSKNCTDGLCMQAAPDSDDVALYVGIVIAVIVCLAISVAVALFVYRKNHRDFESDIIDSSALNGGFQPVNIKAARQDLLAVPPDLTSAAAMYRGPVYALHDVSDKIPMTNSPILDPLPNLKIKVYNTSGAVTPQDDLSDFSSKLSPQITQSLLDNETLNMKNQSLARQTDPSCTAFGTFNSLGGHLVIPNSGVSLLIPAGAVPQGRVYEMYVTVHRKENMRPPVEDSQTLLTPVVSCGPPGALLTRPVILTMHHCAEPNTEDWQIQLKHQSAQGPWEDVVVVGEENFTTPCYIQLDTEACHILTETLSTYALVGQSITKAAAKRLKLAIFGPLSCSSLEYSIRVYCLDDTQDALKEVLQLERQMGGQLLEEPKALHFKGSTHNLRLSIHDIAHSLWKSKLLAKYQEIPFYHIWSGCQRNLHCTFTLERFSLNTVELVCKLCVRQVEGEGQIFQLNCSVSE</sequence>
<dbReference type="Gene3D" id="2.60.220.30">
    <property type="match status" value="1"/>
</dbReference>
<dbReference type="FunFam" id="2.60.220.30:FF:000003">
    <property type="entry name" value="Unc-5 netrin receptor C"/>
    <property type="match status" value="1"/>
</dbReference>
<dbReference type="GO" id="GO:0007411">
    <property type="term" value="P:axon guidance"/>
    <property type="evidence" value="ECO:0007669"/>
    <property type="project" value="TreeGrafter"/>
</dbReference>
<dbReference type="PROSITE" id="PS50092">
    <property type="entry name" value="TSP1"/>
    <property type="match status" value="2"/>
</dbReference>
<keyword evidence="3 10" id="KW-0217">Developmental protein</keyword>
<dbReference type="Gene3D" id="2.20.100.10">
    <property type="entry name" value="Thrombospondin type-1 (TSP1) repeat"/>
    <property type="match status" value="2"/>
</dbReference>
<keyword evidence="4" id="KW-0732">Signal</keyword>
<dbReference type="PRINTS" id="PR01705">
    <property type="entry name" value="TSP1REPEAT"/>
</dbReference>
<dbReference type="Pfam" id="PF07679">
    <property type="entry name" value="I-set"/>
    <property type="match status" value="1"/>
</dbReference>
<feature type="domain" description="Ig-like" evidence="11">
    <location>
        <begin position="115"/>
        <end position="196"/>
    </location>
</feature>
<feature type="non-terminal residue" evidence="13">
    <location>
        <position position="757"/>
    </location>
</feature>
<dbReference type="InterPro" id="IPR036383">
    <property type="entry name" value="TSP1_rpt_sf"/>
</dbReference>
<keyword evidence="9 10" id="KW-0393">Immunoglobulin domain</keyword>
<dbReference type="InterPro" id="IPR057755">
    <property type="entry name" value="UNC5A-D-like_N"/>
</dbReference>
<feature type="domain" description="ZU5" evidence="12">
    <location>
        <begin position="470"/>
        <end position="604"/>
    </location>
</feature>
<evidence type="ECO:0000256" key="9">
    <source>
        <dbReference type="ARBA" id="ARBA00023319"/>
    </source>
</evidence>
<dbReference type="Pfam" id="PF00090">
    <property type="entry name" value="TSP_1"/>
    <property type="match status" value="2"/>
</dbReference>
<evidence type="ECO:0000313" key="14">
    <source>
        <dbReference type="Proteomes" id="UP000053875"/>
    </source>
</evidence>
<feature type="transmembrane region" description="Helical" evidence="10">
    <location>
        <begin position="317"/>
        <end position="342"/>
    </location>
</feature>
<dbReference type="Pfam" id="PF00791">
    <property type="entry name" value="ZU5"/>
    <property type="match status" value="1"/>
</dbReference>
<dbReference type="SMART" id="SM00218">
    <property type="entry name" value="ZU5"/>
    <property type="match status" value="1"/>
</dbReference>
<dbReference type="AlphaFoldDB" id="A0A093GFL4"/>
<dbReference type="InterPro" id="IPR013098">
    <property type="entry name" value="Ig_I-set"/>
</dbReference>
<gene>
    <name evidence="13" type="ORF">N307_12134</name>
</gene>
<dbReference type="FunFam" id="2.20.100.10:FF:000008">
    <property type="entry name" value="Unc-5 netrin receptor C"/>
    <property type="match status" value="1"/>
</dbReference>
<dbReference type="InterPro" id="IPR007110">
    <property type="entry name" value="Ig-like_dom"/>
</dbReference>
<dbReference type="Proteomes" id="UP000053875">
    <property type="component" value="Unassembled WGS sequence"/>
</dbReference>
<dbReference type="SUPFAM" id="SSF82895">
    <property type="entry name" value="TSP-1 type 1 repeat"/>
    <property type="match status" value="2"/>
</dbReference>
<keyword evidence="8" id="KW-0325">Glycoprotein</keyword>
<dbReference type="InterPro" id="IPR000906">
    <property type="entry name" value="ZU5_dom"/>
</dbReference>
<dbReference type="FunFam" id="2.20.100.10:FF:000002">
    <property type="entry name" value="Unc-5 netrin receptor C"/>
    <property type="match status" value="1"/>
</dbReference>
<keyword evidence="10" id="KW-1133">Transmembrane helix</keyword>
<dbReference type="InterPro" id="IPR036179">
    <property type="entry name" value="Ig-like_dom_sf"/>
</dbReference>
<keyword evidence="5 10" id="KW-0472">Membrane</keyword>
<feature type="non-terminal residue" evidence="13">
    <location>
        <position position="1"/>
    </location>
</feature>
<keyword evidence="10" id="KW-0812">Transmembrane</keyword>
<comment type="similarity">
    <text evidence="2 10">Belongs to the unc-5 family.</text>
</comment>
<dbReference type="FunFam" id="2.60.40.10:FF:000037">
    <property type="entry name" value="Unc-5 netrin receptor C"/>
    <property type="match status" value="1"/>
</dbReference>
<comment type="function">
    <text evidence="10">Receptor for netrin required for axon guidance. Mediates axon repulsion of neuronal growth cones in the developing nervous system upon ligand binding.</text>
</comment>
<dbReference type="SMART" id="SM00409">
    <property type="entry name" value="IG"/>
    <property type="match status" value="1"/>
</dbReference>
<evidence type="ECO:0000256" key="4">
    <source>
        <dbReference type="ARBA" id="ARBA00022729"/>
    </source>
</evidence>
<organism evidence="13 14">
    <name type="scientific">Dryobates pubescens</name>
    <name type="common">Downy woodpecker</name>
    <name type="synonym">Picoides pubescens</name>
    <dbReference type="NCBI Taxonomy" id="118200"/>
    <lineage>
        <taxon>Eukaryota</taxon>
        <taxon>Metazoa</taxon>
        <taxon>Chordata</taxon>
        <taxon>Craniata</taxon>
        <taxon>Vertebrata</taxon>
        <taxon>Euteleostomi</taxon>
        <taxon>Archelosauria</taxon>
        <taxon>Archosauria</taxon>
        <taxon>Dinosauria</taxon>
        <taxon>Saurischia</taxon>
        <taxon>Theropoda</taxon>
        <taxon>Coelurosauria</taxon>
        <taxon>Aves</taxon>
        <taxon>Neognathae</taxon>
        <taxon>Neoaves</taxon>
        <taxon>Telluraves</taxon>
        <taxon>Coraciimorphae</taxon>
        <taxon>Piciformes</taxon>
        <taxon>Picidae</taxon>
        <taxon>Dryobates</taxon>
    </lineage>
</organism>
<evidence type="ECO:0000259" key="11">
    <source>
        <dbReference type="PROSITE" id="PS50835"/>
    </source>
</evidence>
<dbReference type="SMART" id="SM00209">
    <property type="entry name" value="TSP1"/>
    <property type="match status" value="2"/>
</dbReference>
<dbReference type="InterPro" id="IPR037936">
    <property type="entry name" value="UNC5A-D"/>
</dbReference>
<dbReference type="InterPro" id="IPR013783">
    <property type="entry name" value="Ig-like_fold"/>
</dbReference>
<dbReference type="PROSITE" id="PS50835">
    <property type="entry name" value="IG_LIKE"/>
    <property type="match status" value="1"/>
</dbReference>
<dbReference type="SUPFAM" id="SSF48726">
    <property type="entry name" value="Immunoglobulin"/>
    <property type="match status" value="2"/>
</dbReference>
<dbReference type="EMBL" id="KL216301">
    <property type="protein sequence ID" value="KFV69040.1"/>
    <property type="molecule type" value="Genomic_DNA"/>
</dbReference>
<dbReference type="GO" id="GO:0005886">
    <property type="term" value="C:plasma membrane"/>
    <property type="evidence" value="ECO:0007669"/>
    <property type="project" value="UniProtKB-SubCell"/>
</dbReference>
<evidence type="ECO:0000256" key="6">
    <source>
        <dbReference type="ARBA" id="ARBA00023157"/>
    </source>
</evidence>
<dbReference type="SMART" id="SM00408">
    <property type="entry name" value="IGc2"/>
    <property type="match status" value="1"/>
</dbReference>
<evidence type="ECO:0000256" key="1">
    <source>
        <dbReference type="ARBA" id="ARBA00004479"/>
    </source>
</evidence>
<dbReference type="STRING" id="118200.A0A093GFL4"/>
<accession>A0A093GFL4</accession>
<protein>
    <recommendedName>
        <fullName evidence="10">Netrin receptor UNC5</fullName>
    </recommendedName>
</protein>
<evidence type="ECO:0000256" key="10">
    <source>
        <dbReference type="RuleBase" id="RU367033"/>
    </source>
</evidence>
<comment type="subcellular location">
    <subcellularLocation>
        <location evidence="10">Cell membrane</location>
        <topology evidence="10">Single-pass type I membrane protein</topology>
    </subcellularLocation>
    <subcellularLocation>
        <location evidence="1">Membrane</location>
        <topology evidence="1">Single-pass type I membrane protein</topology>
    </subcellularLocation>
</comment>
<dbReference type="Pfam" id="PF25609">
    <property type="entry name" value="Unc5_NetrinR_N"/>
    <property type="match status" value="1"/>
</dbReference>
<evidence type="ECO:0000256" key="8">
    <source>
        <dbReference type="ARBA" id="ARBA00023180"/>
    </source>
</evidence>
<dbReference type="InterPro" id="IPR003598">
    <property type="entry name" value="Ig_sub2"/>
</dbReference>
<dbReference type="Pfam" id="PF17217">
    <property type="entry name" value="UPA"/>
    <property type="match status" value="1"/>
</dbReference>
<reference evidence="13 14" key="1">
    <citation type="submission" date="2014-04" db="EMBL/GenBank/DDBJ databases">
        <title>Genome evolution of avian class.</title>
        <authorList>
            <person name="Zhang G."/>
            <person name="Li C."/>
        </authorList>
    </citation>
    <scope>NUCLEOTIDE SEQUENCE [LARGE SCALE GENOMIC DNA]</scope>
    <source>
        <strain evidence="13">BGI_N307</strain>
    </source>
</reference>
<evidence type="ECO:0000256" key="5">
    <source>
        <dbReference type="ARBA" id="ARBA00023136"/>
    </source>
</evidence>
<dbReference type="GO" id="GO:0005042">
    <property type="term" value="F:netrin receptor activity"/>
    <property type="evidence" value="ECO:0007669"/>
    <property type="project" value="UniProtKB-UniRule"/>
</dbReference>
<dbReference type="FunFam" id="2.60.40.10:FF:000039">
    <property type="entry name" value="Unc-5 netrin receptor C"/>
    <property type="match status" value="1"/>
</dbReference>
<evidence type="ECO:0000259" key="12">
    <source>
        <dbReference type="PROSITE" id="PS51145"/>
    </source>
</evidence>
<keyword evidence="14" id="KW-1185">Reference proteome</keyword>
<dbReference type="InterPro" id="IPR033772">
    <property type="entry name" value="UPA"/>
</dbReference>
<keyword evidence="6" id="KW-1015">Disulfide bond</keyword>
<evidence type="ECO:0000256" key="2">
    <source>
        <dbReference type="ARBA" id="ARBA00009844"/>
    </source>
</evidence>
<evidence type="ECO:0000313" key="13">
    <source>
        <dbReference type="EMBL" id="KFV69040.1"/>
    </source>
</evidence>
<dbReference type="PANTHER" id="PTHR12582">
    <property type="entry name" value="NETRIN RECEPTOR UNC5"/>
    <property type="match status" value="1"/>
</dbReference>
<evidence type="ECO:0000256" key="7">
    <source>
        <dbReference type="ARBA" id="ARBA00023170"/>
    </source>
</evidence>
<dbReference type="Gene3D" id="2.60.40.10">
    <property type="entry name" value="Immunoglobulins"/>
    <property type="match status" value="2"/>
</dbReference>
<dbReference type="PANTHER" id="PTHR12582:SF7">
    <property type="entry name" value="NETRIN RECEPTOR UNC5C"/>
    <property type="match status" value="1"/>
</dbReference>
<evidence type="ECO:0000256" key="3">
    <source>
        <dbReference type="ARBA" id="ARBA00022473"/>
    </source>
</evidence>
<proteinExistence type="inferred from homology"/>
<dbReference type="PROSITE" id="PS51145">
    <property type="entry name" value="ZU5"/>
    <property type="match status" value="1"/>
</dbReference>
<keyword evidence="7 10" id="KW-0675">Receptor</keyword>
<dbReference type="InterPro" id="IPR003599">
    <property type="entry name" value="Ig_sub"/>
</dbReference>
<dbReference type="InterPro" id="IPR000884">
    <property type="entry name" value="TSP1_rpt"/>
</dbReference>
<name>A0A093GFL4_DRYPU</name>